<dbReference type="SUPFAM" id="SSF58014">
    <property type="entry name" value="Coiled-coil domain of nucleotide exchange factor GrpE"/>
    <property type="match status" value="1"/>
</dbReference>
<comment type="function">
    <text evidence="3 4">Participates actively in the response to hyperosmotic and heat shock by preventing the aggregation of stress-denatured proteins, in association with DnaK and GrpE. It is the nucleotide exchange factor for DnaK and may function as a thermosensor. Unfolded proteins bind initially to DnaJ; upon interaction with the DnaJ-bound protein, DnaK hydrolyzes its bound ATP, resulting in the formation of a stable complex. GrpE releases ADP from DnaK; ATP binding to DnaK triggers the release of the substrate protein, thus completing the reaction cycle. Several rounds of ATP-dependent interactions between DnaJ, DnaK and GrpE are required for fully efficient folding.</text>
</comment>
<dbReference type="GO" id="GO:0051082">
    <property type="term" value="F:unfolded protein binding"/>
    <property type="evidence" value="ECO:0007669"/>
    <property type="project" value="TreeGrafter"/>
</dbReference>
<reference evidence="7 8" key="2">
    <citation type="submission" date="2019-09" db="EMBL/GenBank/DDBJ databases">
        <authorList>
            <person name="Jin C."/>
        </authorList>
    </citation>
    <scope>NUCLEOTIDE SEQUENCE [LARGE SCALE GENOMIC DNA]</scope>
    <source>
        <strain evidence="7 8">BN140078</strain>
    </source>
</reference>
<keyword evidence="3" id="KW-0963">Cytoplasm</keyword>
<dbReference type="RefSeq" id="WP_149841661.1">
    <property type="nucleotide sequence ID" value="NZ_VUOC01000004.1"/>
</dbReference>
<evidence type="ECO:0000256" key="3">
    <source>
        <dbReference type="HAMAP-Rule" id="MF_01151"/>
    </source>
</evidence>
<dbReference type="GO" id="GO:0005737">
    <property type="term" value="C:cytoplasm"/>
    <property type="evidence" value="ECO:0007669"/>
    <property type="project" value="UniProtKB-SubCell"/>
</dbReference>
<comment type="caution">
    <text evidence="7">The sequence shown here is derived from an EMBL/GenBank/DDBJ whole genome shotgun (WGS) entry which is preliminary data.</text>
</comment>
<dbReference type="PANTHER" id="PTHR21237">
    <property type="entry name" value="GRPE PROTEIN"/>
    <property type="match status" value="1"/>
</dbReference>
<dbReference type="GO" id="GO:0000774">
    <property type="term" value="F:adenyl-nucleotide exchange factor activity"/>
    <property type="evidence" value="ECO:0007669"/>
    <property type="project" value="InterPro"/>
</dbReference>
<feature type="compositionally biased region" description="Low complexity" evidence="6">
    <location>
        <begin position="13"/>
        <end position="25"/>
    </location>
</feature>
<evidence type="ECO:0000313" key="7">
    <source>
        <dbReference type="EMBL" id="KAA2240484.1"/>
    </source>
</evidence>
<name>A0A5B2VNW5_9BACT</name>
<dbReference type="PROSITE" id="PS01071">
    <property type="entry name" value="GRPE"/>
    <property type="match status" value="1"/>
</dbReference>
<keyword evidence="3 4" id="KW-0346">Stress response</keyword>
<feature type="compositionally biased region" description="Basic and acidic residues" evidence="6">
    <location>
        <begin position="1"/>
        <end position="12"/>
    </location>
</feature>
<evidence type="ECO:0000256" key="1">
    <source>
        <dbReference type="ARBA" id="ARBA00009054"/>
    </source>
</evidence>
<dbReference type="Gene3D" id="3.90.20.20">
    <property type="match status" value="1"/>
</dbReference>
<dbReference type="InterPro" id="IPR000740">
    <property type="entry name" value="GrpE"/>
</dbReference>
<accession>A0A5B2VNW5</accession>
<dbReference type="Pfam" id="PF01025">
    <property type="entry name" value="GrpE"/>
    <property type="match status" value="1"/>
</dbReference>
<dbReference type="PANTHER" id="PTHR21237:SF23">
    <property type="entry name" value="GRPE PROTEIN HOMOLOG, MITOCHONDRIAL"/>
    <property type="match status" value="1"/>
</dbReference>
<keyword evidence="2 3" id="KW-0143">Chaperone</keyword>
<sequence length="188" mass="21283">MTEKEKDIRTDSQDAQNGQQAQQEQVDTANAGADKLPEEDALDKKQRELDEMRDKYLRLVAEFDNFKKRNAKERIELMQTANKEVIISLLDVLDDSDRASKQLETSTDINIIKDGVTLVFNKLKSTLQAKGLKPMESLQTPFDADLHEAITEIPAPTEALKGKVLDELQKGYYLNDKLIRHAKVVVGK</sequence>
<dbReference type="EMBL" id="VUOC01000004">
    <property type="protein sequence ID" value="KAA2240484.1"/>
    <property type="molecule type" value="Genomic_DNA"/>
</dbReference>
<evidence type="ECO:0000256" key="4">
    <source>
        <dbReference type="RuleBase" id="RU000639"/>
    </source>
</evidence>
<dbReference type="HAMAP" id="MF_01151">
    <property type="entry name" value="GrpE"/>
    <property type="match status" value="1"/>
</dbReference>
<feature type="region of interest" description="Disordered" evidence="6">
    <location>
        <begin position="1"/>
        <end position="47"/>
    </location>
</feature>
<dbReference type="AlphaFoldDB" id="A0A5B2VNW5"/>
<evidence type="ECO:0000256" key="5">
    <source>
        <dbReference type="RuleBase" id="RU004478"/>
    </source>
</evidence>
<comment type="subcellular location">
    <subcellularLocation>
        <location evidence="3">Cytoplasm</location>
    </subcellularLocation>
</comment>
<dbReference type="GO" id="GO:0006457">
    <property type="term" value="P:protein folding"/>
    <property type="evidence" value="ECO:0007669"/>
    <property type="project" value="InterPro"/>
</dbReference>
<evidence type="ECO:0000313" key="8">
    <source>
        <dbReference type="Proteomes" id="UP000324611"/>
    </source>
</evidence>
<gene>
    <name evidence="3" type="primary">grpE</name>
    <name evidence="7" type="ORF">F0L74_30490</name>
</gene>
<dbReference type="Proteomes" id="UP000324611">
    <property type="component" value="Unassembled WGS sequence"/>
</dbReference>
<protein>
    <recommendedName>
        <fullName evidence="3 4">Protein GrpE</fullName>
    </recommendedName>
    <alternativeName>
        <fullName evidence="3">HSP-70 cofactor</fullName>
    </alternativeName>
</protein>
<dbReference type="CDD" id="cd00446">
    <property type="entry name" value="GrpE"/>
    <property type="match status" value="1"/>
</dbReference>
<dbReference type="Gene3D" id="2.30.22.10">
    <property type="entry name" value="Head domain of nucleotide exchange factor GrpE"/>
    <property type="match status" value="1"/>
</dbReference>
<evidence type="ECO:0000256" key="2">
    <source>
        <dbReference type="ARBA" id="ARBA00023186"/>
    </source>
</evidence>
<keyword evidence="8" id="KW-1185">Reference proteome</keyword>
<dbReference type="InterPro" id="IPR013805">
    <property type="entry name" value="GrpE_CC"/>
</dbReference>
<reference evidence="7 8" key="1">
    <citation type="submission" date="2019-09" db="EMBL/GenBank/DDBJ databases">
        <title>Chitinophaga ginsengihumi sp. nov., isolated from soil of ginseng rhizosphere.</title>
        <authorList>
            <person name="Lee J."/>
        </authorList>
    </citation>
    <scope>NUCLEOTIDE SEQUENCE [LARGE SCALE GENOMIC DNA]</scope>
    <source>
        <strain evidence="7 8">BN140078</strain>
    </source>
</reference>
<dbReference type="SUPFAM" id="SSF51064">
    <property type="entry name" value="Head domain of nucleotide exchange factor GrpE"/>
    <property type="match status" value="1"/>
</dbReference>
<organism evidence="7 8">
    <name type="scientific">Chitinophaga agrisoli</name>
    <dbReference type="NCBI Taxonomy" id="2607653"/>
    <lineage>
        <taxon>Bacteria</taxon>
        <taxon>Pseudomonadati</taxon>
        <taxon>Bacteroidota</taxon>
        <taxon>Chitinophagia</taxon>
        <taxon>Chitinophagales</taxon>
        <taxon>Chitinophagaceae</taxon>
        <taxon>Chitinophaga</taxon>
    </lineage>
</organism>
<proteinExistence type="inferred from homology"/>
<dbReference type="GO" id="GO:0042803">
    <property type="term" value="F:protein homodimerization activity"/>
    <property type="evidence" value="ECO:0007669"/>
    <property type="project" value="InterPro"/>
</dbReference>
<dbReference type="InterPro" id="IPR009012">
    <property type="entry name" value="GrpE_head"/>
</dbReference>
<dbReference type="PRINTS" id="PR00773">
    <property type="entry name" value="GRPEPROTEIN"/>
</dbReference>
<evidence type="ECO:0000256" key="6">
    <source>
        <dbReference type="SAM" id="MobiDB-lite"/>
    </source>
</evidence>
<comment type="similarity">
    <text evidence="1 3 5">Belongs to the GrpE family.</text>
</comment>
<feature type="compositionally biased region" description="Basic and acidic residues" evidence="6">
    <location>
        <begin position="35"/>
        <end position="47"/>
    </location>
</feature>
<comment type="subunit">
    <text evidence="3">Homodimer.</text>
</comment>
<dbReference type="GO" id="GO:0051087">
    <property type="term" value="F:protein-folding chaperone binding"/>
    <property type="evidence" value="ECO:0007669"/>
    <property type="project" value="InterPro"/>
</dbReference>